<name>A0A067QAU8_9AGAM</name>
<evidence type="ECO:0008006" key="3">
    <source>
        <dbReference type="Google" id="ProtNLM"/>
    </source>
</evidence>
<evidence type="ECO:0000313" key="2">
    <source>
        <dbReference type="Proteomes" id="UP000027265"/>
    </source>
</evidence>
<protein>
    <recommendedName>
        <fullName evidence="3">F-box domain-containing protein</fullName>
    </recommendedName>
</protein>
<dbReference type="Gene3D" id="3.80.10.10">
    <property type="entry name" value="Ribonuclease Inhibitor"/>
    <property type="match status" value="1"/>
</dbReference>
<gene>
    <name evidence="1" type="ORF">JAAARDRAFT_63994</name>
</gene>
<dbReference type="InterPro" id="IPR032675">
    <property type="entry name" value="LRR_dom_sf"/>
</dbReference>
<accession>A0A067QAU8</accession>
<dbReference type="AlphaFoldDB" id="A0A067QAU8"/>
<reference evidence="2" key="1">
    <citation type="journal article" date="2014" name="Proc. Natl. Acad. Sci. U.S.A.">
        <title>Extensive sampling of basidiomycete genomes demonstrates inadequacy of the white-rot/brown-rot paradigm for wood decay fungi.</title>
        <authorList>
            <person name="Riley R."/>
            <person name="Salamov A.A."/>
            <person name="Brown D.W."/>
            <person name="Nagy L.G."/>
            <person name="Floudas D."/>
            <person name="Held B.W."/>
            <person name="Levasseur A."/>
            <person name="Lombard V."/>
            <person name="Morin E."/>
            <person name="Otillar R."/>
            <person name="Lindquist E.A."/>
            <person name="Sun H."/>
            <person name="LaButti K.M."/>
            <person name="Schmutz J."/>
            <person name="Jabbour D."/>
            <person name="Luo H."/>
            <person name="Baker S.E."/>
            <person name="Pisabarro A.G."/>
            <person name="Walton J.D."/>
            <person name="Blanchette R.A."/>
            <person name="Henrissat B."/>
            <person name="Martin F."/>
            <person name="Cullen D."/>
            <person name="Hibbett D.S."/>
            <person name="Grigoriev I.V."/>
        </authorList>
    </citation>
    <scope>NUCLEOTIDE SEQUENCE [LARGE SCALE GENOMIC DNA]</scope>
    <source>
        <strain evidence="2">MUCL 33604</strain>
    </source>
</reference>
<sequence>MWEGSPTRDAATSFLFGPMLRVVDLDLTRDTEAGLLDCLPERSPYLETFDLVCKGHPFSLTSVARLPHLRSLHLRIHGGKVISNQIIPCTTCFPFLESLTVVGGDTTLACRLLQLAQGSPLRSCRVTILVGRLSTEDYSALIAALSRRPTLKKVTLHIQRDLSSKEIVAMVLGWPNVEVLRLYGWHVDSLHDLVTIASGCKALQEIFLDRIDVQDAEVDSIISDPSPCSFPLRRLSIQDANLIRHNVYRLAKALSILFPHLQGNRWSDIPLTRALGRVNEVKQLRAIMADAASKHTPPGAV</sequence>
<proteinExistence type="predicted"/>
<dbReference type="EMBL" id="KL197709">
    <property type="protein sequence ID" value="KDQ64079.1"/>
    <property type="molecule type" value="Genomic_DNA"/>
</dbReference>
<dbReference type="SUPFAM" id="SSF52047">
    <property type="entry name" value="RNI-like"/>
    <property type="match status" value="1"/>
</dbReference>
<keyword evidence="2" id="KW-1185">Reference proteome</keyword>
<organism evidence="1 2">
    <name type="scientific">Jaapia argillacea MUCL 33604</name>
    <dbReference type="NCBI Taxonomy" id="933084"/>
    <lineage>
        <taxon>Eukaryota</taxon>
        <taxon>Fungi</taxon>
        <taxon>Dikarya</taxon>
        <taxon>Basidiomycota</taxon>
        <taxon>Agaricomycotina</taxon>
        <taxon>Agaricomycetes</taxon>
        <taxon>Agaricomycetidae</taxon>
        <taxon>Jaapiales</taxon>
        <taxon>Jaapiaceae</taxon>
        <taxon>Jaapia</taxon>
    </lineage>
</organism>
<evidence type="ECO:0000313" key="1">
    <source>
        <dbReference type="EMBL" id="KDQ64079.1"/>
    </source>
</evidence>
<dbReference type="HOGENOM" id="CLU_924564_0_0_1"/>
<dbReference type="Proteomes" id="UP000027265">
    <property type="component" value="Unassembled WGS sequence"/>
</dbReference>
<dbReference type="InParanoid" id="A0A067QAU8"/>